<evidence type="ECO:0008006" key="3">
    <source>
        <dbReference type="Google" id="ProtNLM"/>
    </source>
</evidence>
<dbReference type="InterPro" id="IPR016516">
    <property type="entry name" value="UCP07580"/>
</dbReference>
<dbReference type="Proteomes" id="UP000252582">
    <property type="component" value="Unassembled WGS sequence"/>
</dbReference>
<dbReference type="EMBL" id="QPIX01000015">
    <property type="protein sequence ID" value="RCW20233.1"/>
    <property type="molecule type" value="Genomic_DNA"/>
</dbReference>
<dbReference type="PANTHER" id="PTHR39456:SF1">
    <property type="entry name" value="METAL-DEPENDENT HYDROLASE"/>
    <property type="match status" value="1"/>
</dbReference>
<dbReference type="RefSeq" id="WP_114365077.1">
    <property type="nucleotide sequence ID" value="NZ_QPIX01000015.1"/>
</dbReference>
<sequence length="306" mass="35133">MAEPQANGHGAHWKGVAPANDDEDIIPRDIRFGILENPTRHWLDGDFHKTALINGLSIFLPEGERYFIRALKYYAPRLADRQLAAEINGYAVQEAFHTREHEEYNQALGKLGYDVEAMEEPVRETLRSDKIPIFRLAVTCAIEHLTATLSTVTLRNPQFLENAAPAYRRLWMWHALEELEHKAVALHVFKAATPKYSGFKRYMLRTMAFNAVAWTFLVITLRNLTLFAKADGIKTGPRFWARLFWVLFFAPGYWRKCAPLVLKYYLPGFSPLNKDDHDLIRKGRDWLYREFTALEAASAPAVPAAE</sequence>
<dbReference type="Pfam" id="PF10118">
    <property type="entry name" value="Metal_hydrol"/>
    <property type="match status" value="1"/>
</dbReference>
<accession>A0A6I7HHV4</accession>
<evidence type="ECO:0000313" key="2">
    <source>
        <dbReference type="Proteomes" id="UP000252582"/>
    </source>
</evidence>
<dbReference type="AlphaFoldDB" id="A0A6I7HHV4"/>
<protein>
    <recommendedName>
        <fullName evidence="3">Metal-dependent hydrolase</fullName>
    </recommendedName>
</protein>
<keyword evidence="2" id="KW-1185">Reference proteome</keyword>
<comment type="caution">
    <text evidence="1">The sequence shown here is derived from an EMBL/GenBank/DDBJ whole genome shotgun (WGS) entry which is preliminary data.</text>
</comment>
<reference evidence="1 2" key="1">
    <citation type="submission" date="2018-07" db="EMBL/GenBank/DDBJ databases">
        <title>Genomic Encyclopedia of Type Strains, Phase IV (KMG-IV): sequencing the most valuable type-strain genomes for metagenomic binning, comparative biology and taxonomic classification.</title>
        <authorList>
            <person name="Goeker M."/>
        </authorList>
    </citation>
    <scope>NUCLEOTIDE SEQUENCE [LARGE SCALE GENOMIC DNA]</scope>
    <source>
        <strain evidence="1 2">DSM 25528</strain>
    </source>
</reference>
<dbReference type="PANTHER" id="PTHR39456">
    <property type="entry name" value="METAL-DEPENDENT HYDROLASE"/>
    <property type="match status" value="1"/>
</dbReference>
<proteinExistence type="predicted"/>
<dbReference type="PIRSF" id="PIRSF007580">
    <property type="entry name" value="UCP07580"/>
    <property type="match status" value="1"/>
</dbReference>
<organism evidence="1 2">
    <name type="scientific">Ciceribacter lividus</name>
    <dbReference type="NCBI Taxonomy" id="1197950"/>
    <lineage>
        <taxon>Bacteria</taxon>
        <taxon>Pseudomonadati</taxon>
        <taxon>Pseudomonadota</taxon>
        <taxon>Alphaproteobacteria</taxon>
        <taxon>Hyphomicrobiales</taxon>
        <taxon>Rhizobiaceae</taxon>
        <taxon>Ciceribacter</taxon>
    </lineage>
</organism>
<name>A0A6I7HHV4_9HYPH</name>
<gene>
    <name evidence="1" type="ORF">DFR48_11596</name>
</gene>
<evidence type="ECO:0000313" key="1">
    <source>
        <dbReference type="EMBL" id="RCW20233.1"/>
    </source>
</evidence>